<organism evidence="3 4">
    <name type="scientific">Micromonospora inyonensis</name>
    <dbReference type="NCBI Taxonomy" id="47866"/>
    <lineage>
        <taxon>Bacteria</taxon>
        <taxon>Bacillati</taxon>
        <taxon>Actinomycetota</taxon>
        <taxon>Actinomycetes</taxon>
        <taxon>Micromonosporales</taxon>
        <taxon>Micromonosporaceae</taxon>
        <taxon>Micromonospora</taxon>
    </lineage>
</organism>
<dbReference type="Pfam" id="PF24401">
    <property type="entry name" value="iHD-CE"/>
    <property type="match status" value="1"/>
</dbReference>
<dbReference type="PANTHER" id="PTHR22576">
    <property type="entry name" value="MUCOSA ASSOCIATED LYMPHOID TISSUE LYMPHOMA TRANSLOCATION PROTEIN 1/PARACASPASE"/>
    <property type="match status" value="1"/>
</dbReference>
<gene>
    <name evidence="3" type="ORF">GA0074694_3565</name>
</gene>
<dbReference type="Proteomes" id="UP000198906">
    <property type="component" value="Unassembled WGS sequence"/>
</dbReference>
<keyword evidence="4" id="KW-1185">Reference proteome</keyword>
<evidence type="ECO:0000259" key="1">
    <source>
        <dbReference type="Pfam" id="PF00656"/>
    </source>
</evidence>
<dbReference type="STRING" id="47866.GA0074694_3565"/>
<dbReference type="GO" id="GO:0006508">
    <property type="term" value="P:proteolysis"/>
    <property type="evidence" value="ECO:0007669"/>
    <property type="project" value="InterPro"/>
</dbReference>
<evidence type="ECO:0000313" key="4">
    <source>
        <dbReference type="Proteomes" id="UP000198906"/>
    </source>
</evidence>
<name>A0A1C6S0Z8_9ACTN</name>
<protein>
    <submittedName>
        <fullName evidence="3">Caspase domain-containing protein</fullName>
    </submittedName>
</protein>
<feature type="domain" description="Peptidase C14 caspase" evidence="1">
    <location>
        <begin position="6"/>
        <end position="207"/>
    </location>
</feature>
<sequence length="534" mass="57433">MRDVVNADVARMADALGRSGYHIEFCGAGSSATAEPTGGRIKAAILRACAAVPPDGVLLVYFSGHGVTLGGESFLVPCDAYETMSGDLPARDSLVPVIPNGLRQCQARLVVFLIDACRQDPAADAVTPIGGGNLSWLEHGDLALINSCRPGEQSGYSDTGSFFTTALAEVVDRRNPARTLRDVFTAVEIQMARKTARTDGLRQRPHLALATGRSGPGSPDDVVICDGDQVSEAWRRAVENTALWQHGTSPEHHETVRAALLKLVAQGARQWQDVQDLLPEKASARDPWSAHNYPIRVLTEMEGCLTEHATLGPLELGMLIAAPFLREIALSAGLREAAGIGPTLFERTYQDGPRHDLEITHAIHEHVCRRAEGLARRGKNDARDALALWLVHGWLNGRTATWDAPALHQSARRLATVLTCLPGATTVTENEVTSVLRVLARAVGAGAEDALLSERLRWDDFAPRTRALGALLMVAGVMAADLRRMPTVVVDHVGTGSQLQIATLHEAAMRLRWHRCAGRPMTNDLAETGAKGLG</sequence>
<dbReference type="PANTHER" id="PTHR22576:SF37">
    <property type="entry name" value="MUCOSA-ASSOCIATED LYMPHOID TISSUE LYMPHOMA TRANSLOCATION PROTEIN 1"/>
    <property type="match status" value="1"/>
</dbReference>
<accession>A0A1C6S0Z8</accession>
<dbReference type="AlphaFoldDB" id="A0A1C6S0Z8"/>
<dbReference type="InterPro" id="IPR052039">
    <property type="entry name" value="Caspase-related_regulators"/>
</dbReference>
<dbReference type="InterPro" id="IPR056506">
    <property type="entry name" value="iHD-CE"/>
</dbReference>
<dbReference type="Pfam" id="PF00656">
    <property type="entry name" value="Peptidase_C14"/>
    <property type="match status" value="1"/>
</dbReference>
<dbReference type="Gene3D" id="3.40.50.1460">
    <property type="match status" value="1"/>
</dbReference>
<proteinExistence type="predicted"/>
<dbReference type="InterPro" id="IPR011600">
    <property type="entry name" value="Pept_C14_caspase"/>
</dbReference>
<feature type="domain" description="iHD-CE" evidence="2">
    <location>
        <begin position="234"/>
        <end position="517"/>
    </location>
</feature>
<dbReference type="GO" id="GO:0004197">
    <property type="term" value="F:cysteine-type endopeptidase activity"/>
    <property type="evidence" value="ECO:0007669"/>
    <property type="project" value="InterPro"/>
</dbReference>
<dbReference type="EMBL" id="FMHU01000002">
    <property type="protein sequence ID" value="SCL23138.1"/>
    <property type="molecule type" value="Genomic_DNA"/>
</dbReference>
<dbReference type="SUPFAM" id="SSF52129">
    <property type="entry name" value="Caspase-like"/>
    <property type="match status" value="1"/>
</dbReference>
<evidence type="ECO:0000313" key="3">
    <source>
        <dbReference type="EMBL" id="SCL23138.1"/>
    </source>
</evidence>
<dbReference type="InterPro" id="IPR029030">
    <property type="entry name" value="Caspase-like_dom_sf"/>
</dbReference>
<reference evidence="4" key="1">
    <citation type="submission" date="2016-06" db="EMBL/GenBank/DDBJ databases">
        <authorList>
            <person name="Varghese N."/>
        </authorList>
    </citation>
    <scope>NUCLEOTIDE SEQUENCE [LARGE SCALE GENOMIC DNA]</scope>
    <source>
        <strain evidence="4">DSM 46123</strain>
    </source>
</reference>
<evidence type="ECO:0000259" key="2">
    <source>
        <dbReference type="Pfam" id="PF24401"/>
    </source>
</evidence>